<protein>
    <submittedName>
        <fullName evidence="2">Uncharacterized protein</fullName>
    </submittedName>
</protein>
<evidence type="ECO:0000256" key="1">
    <source>
        <dbReference type="SAM" id="MobiDB-lite"/>
    </source>
</evidence>
<accession>A0A9P8Y3X4</accession>
<evidence type="ECO:0000313" key="3">
    <source>
        <dbReference type="Proteomes" id="UP000756346"/>
    </source>
</evidence>
<feature type="region of interest" description="Disordered" evidence="1">
    <location>
        <begin position="1"/>
        <end position="37"/>
    </location>
</feature>
<dbReference type="EMBL" id="JAGTJQ010000006">
    <property type="protein sequence ID" value="KAH7029268.1"/>
    <property type="molecule type" value="Genomic_DNA"/>
</dbReference>
<evidence type="ECO:0000313" key="2">
    <source>
        <dbReference type="EMBL" id="KAH7029268.1"/>
    </source>
</evidence>
<name>A0A9P8Y3X4_9PEZI</name>
<dbReference type="RefSeq" id="XP_046011556.1">
    <property type="nucleotide sequence ID" value="XM_046148191.1"/>
</dbReference>
<reference evidence="2" key="1">
    <citation type="journal article" date="2021" name="Nat. Commun.">
        <title>Genetic determinants of endophytism in the Arabidopsis root mycobiome.</title>
        <authorList>
            <person name="Mesny F."/>
            <person name="Miyauchi S."/>
            <person name="Thiergart T."/>
            <person name="Pickel B."/>
            <person name="Atanasova L."/>
            <person name="Karlsson M."/>
            <person name="Huettel B."/>
            <person name="Barry K.W."/>
            <person name="Haridas S."/>
            <person name="Chen C."/>
            <person name="Bauer D."/>
            <person name="Andreopoulos W."/>
            <person name="Pangilinan J."/>
            <person name="LaButti K."/>
            <person name="Riley R."/>
            <person name="Lipzen A."/>
            <person name="Clum A."/>
            <person name="Drula E."/>
            <person name="Henrissat B."/>
            <person name="Kohler A."/>
            <person name="Grigoriev I.V."/>
            <person name="Martin F.M."/>
            <person name="Hacquard S."/>
        </authorList>
    </citation>
    <scope>NUCLEOTIDE SEQUENCE</scope>
    <source>
        <strain evidence="2">MPI-CAGE-CH-0230</strain>
    </source>
</reference>
<organism evidence="2 3">
    <name type="scientific">Microdochium trichocladiopsis</name>
    <dbReference type="NCBI Taxonomy" id="1682393"/>
    <lineage>
        <taxon>Eukaryota</taxon>
        <taxon>Fungi</taxon>
        <taxon>Dikarya</taxon>
        <taxon>Ascomycota</taxon>
        <taxon>Pezizomycotina</taxon>
        <taxon>Sordariomycetes</taxon>
        <taxon>Xylariomycetidae</taxon>
        <taxon>Xylariales</taxon>
        <taxon>Microdochiaceae</taxon>
        <taxon>Microdochium</taxon>
    </lineage>
</organism>
<keyword evidence="3" id="KW-1185">Reference proteome</keyword>
<sequence>MTAQQRSTARRRPGRRRSLGRRLTAPDMSRAARLKKVSENPSFPDRFRFTSNSASGRWSLSLPRKSIAIHGSSRRSISLTRMSDGRTLVHTIRVTRRPYDDPRGSIMCLDQRVNMQKIRQIPAVRGHGYEQCCSRDWRPWIAVCWFLMGS</sequence>
<dbReference type="GeneID" id="70177737"/>
<dbReference type="Proteomes" id="UP000756346">
    <property type="component" value="Unassembled WGS sequence"/>
</dbReference>
<comment type="caution">
    <text evidence="2">The sequence shown here is derived from an EMBL/GenBank/DDBJ whole genome shotgun (WGS) entry which is preliminary data.</text>
</comment>
<dbReference type="AlphaFoldDB" id="A0A9P8Y3X4"/>
<proteinExistence type="predicted"/>
<gene>
    <name evidence="2" type="ORF">B0I36DRAFT_130022</name>
</gene>
<feature type="compositionally biased region" description="Basic residues" evidence="1">
    <location>
        <begin position="8"/>
        <end position="20"/>
    </location>
</feature>